<gene>
    <name evidence="2" type="ORF">DSM5745_04393</name>
</gene>
<dbReference type="Proteomes" id="UP000256690">
    <property type="component" value="Unassembled WGS sequence"/>
</dbReference>
<comment type="caution">
    <text evidence="2">The sequence shown here is derived from an EMBL/GenBank/DDBJ whole genome shotgun (WGS) entry which is preliminary data.</text>
</comment>
<sequence>MYFKATAIATLLSLAAAGPIATREASCATNAVTTLNSLTDEVNGLKTTAQGITLAGMFIKIPTLITGTTKTISTATLAATNLRCDEELSEEDQKKVCAAAEAFVKADQGLVYVLIGKQGIINYGPFAAPLQAVTRQFESATDSLVFGVLDAAPTCAGSVEELVKTLDKDTQHLQELLEPSPQV</sequence>
<accession>A0A3D8SCJ0</accession>
<feature type="signal peptide" evidence="1">
    <location>
        <begin position="1"/>
        <end position="17"/>
    </location>
</feature>
<dbReference type="GeneID" id="38114763"/>
<evidence type="ECO:0000313" key="2">
    <source>
        <dbReference type="EMBL" id="RDW84067.1"/>
    </source>
</evidence>
<reference evidence="2 3" key="1">
    <citation type="journal article" date="2018" name="IMA Fungus">
        <title>IMA Genome-F 9: Draft genome sequence of Annulohypoxylon stygium, Aspergillus mulundensis, Berkeleyomyces basicola (syn. Thielaviopsis basicola), Ceratocystis smalleyi, two Cercospora beticola strains, Coleophoma cylindrospora, Fusarium fracticaudum, Phialophora cf. hyalina, and Morchella septimelata.</title>
        <authorList>
            <person name="Wingfield B.D."/>
            <person name="Bills G.F."/>
            <person name="Dong Y."/>
            <person name="Huang W."/>
            <person name="Nel W.J."/>
            <person name="Swalarsk-Parry B.S."/>
            <person name="Vaghefi N."/>
            <person name="Wilken P.M."/>
            <person name="An Z."/>
            <person name="de Beer Z.W."/>
            <person name="De Vos L."/>
            <person name="Chen L."/>
            <person name="Duong T.A."/>
            <person name="Gao Y."/>
            <person name="Hammerbacher A."/>
            <person name="Kikkert J.R."/>
            <person name="Li Y."/>
            <person name="Li H."/>
            <person name="Li K."/>
            <person name="Li Q."/>
            <person name="Liu X."/>
            <person name="Ma X."/>
            <person name="Naidoo K."/>
            <person name="Pethybridge S.J."/>
            <person name="Sun J."/>
            <person name="Steenkamp E.T."/>
            <person name="van der Nest M.A."/>
            <person name="van Wyk S."/>
            <person name="Wingfield M.J."/>
            <person name="Xiong C."/>
            <person name="Yue Q."/>
            <person name="Zhang X."/>
        </authorList>
    </citation>
    <scope>NUCLEOTIDE SEQUENCE [LARGE SCALE GENOMIC DNA]</scope>
    <source>
        <strain evidence="2 3">DSM 5745</strain>
    </source>
</reference>
<dbReference type="EMBL" id="PVWQ01000004">
    <property type="protein sequence ID" value="RDW84067.1"/>
    <property type="molecule type" value="Genomic_DNA"/>
</dbReference>
<feature type="chain" id="PRO_5017626592" description="Cell wall galactomannoprotein" evidence="1">
    <location>
        <begin position="18"/>
        <end position="183"/>
    </location>
</feature>
<proteinExistence type="predicted"/>
<keyword evidence="3" id="KW-1185">Reference proteome</keyword>
<evidence type="ECO:0008006" key="4">
    <source>
        <dbReference type="Google" id="ProtNLM"/>
    </source>
</evidence>
<organism evidence="2 3">
    <name type="scientific">Aspergillus mulundensis</name>
    <dbReference type="NCBI Taxonomy" id="1810919"/>
    <lineage>
        <taxon>Eukaryota</taxon>
        <taxon>Fungi</taxon>
        <taxon>Dikarya</taxon>
        <taxon>Ascomycota</taxon>
        <taxon>Pezizomycotina</taxon>
        <taxon>Eurotiomycetes</taxon>
        <taxon>Eurotiomycetidae</taxon>
        <taxon>Eurotiales</taxon>
        <taxon>Aspergillaceae</taxon>
        <taxon>Aspergillus</taxon>
        <taxon>Aspergillus subgen. Nidulantes</taxon>
    </lineage>
</organism>
<keyword evidence="1" id="KW-0732">Signal</keyword>
<protein>
    <recommendedName>
        <fullName evidence="4">Cell wall galactomannoprotein</fullName>
    </recommendedName>
</protein>
<evidence type="ECO:0000313" key="3">
    <source>
        <dbReference type="Proteomes" id="UP000256690"/>
    </source>
</evidence>
<evidence type="ECO:0000256" key="1">
    <source>
        <dbReference type="SAM" id="SignalP"/>
    </source>
</evidence>
<name>A0A3D8SCJ0_9EURO</name>
<dbReference type="AlphaFoldDB" id="A0A3D8SCJ0"/>
<dbReference type="OrthoDB" id="4360921at2759"/>
<dbReference type="RefSeq" id="XP_026605405.1">
    <property type="nucleotide sequence ID" value="XM_026746409.1"/>
</dbReference>